<comment type="caution">
    <text evidence="1">The sequence shown here is derived from an EMBL/GenBank/DDBJ whole genome shotgun (WGS) entry which is preliminary data.</text>
</comment>
<organism evidence="1 2">
    <name type="scientific">Actinorhabdospora filicis</name>
    <dbReference type="NCBI Taxonomy" id="1785913"/>
    <lineage>
        <taxon>Bacteria</taxon>
        <taxon>Bacillati</taxon>
        <taxon>Actinomycetota</taxon>
        <taxon>Actinomycetes</taxon>
        <taxon>Micromonosporales</taxon>
        <taxon>Micromonosporaceae</taxon>
        <taxon>Actinorhabdospora</taxon>
    </lineage>
</organism>
<name>A0A9W6WA98_9ACTN</name>
<dbReference type="Proteomes" id="UP001165079">
    <property type="component" value="Unassembled WGS sequence"/>
</dbReference>
<reference evidence="1" key="1">
    <citation type="submission" date="2023-03" db="EMBL/GenBank/DDBJ databases">
        <title>Actinorhabdospora filicis NBRC 111898.</title>
        <authorList>
            <person name="Ichikawa N."/>
            <person name="Sato H."/>
            <person name="Tonouchi N."/>
        </authorList>
    </citation>
    <scope>NUCLEOTIDE SEQUENCE</scope>
    <source>
        <strain evidence="1">NBRC 111898</strain>
    </source>
</reference>
<gene>
    <name evidence="1" type="ORF">Afil01_22270</name>
</gene>
<dbReference type="AlphaFoldDB" id="A0A9W6WA98"/>
<evidence type="ECO:0000313" key="2">
    <source>
        <dbReference type="Proteomes" id="UP001165079"/>
    </source>
</evidence>
<evidence type="ECO:0008006" key="3">
    <source>
        <dbReference type="Google" id="ProtNLM"/>
    </source>
</evidence>
<accession>A0A9W6WA98</accession>
<sequence length="93" mass="10087">MPRPEKPIQPGGPVADFALALRALRDAAGRPSYAVMARLAYSSQAVLSEAAAGRSLPTWEATRAYVRACGGDESDWRARWEAARCPETERNPS</sequence>
<keyword evidence="2" id="KW-1185">Reference proteome</keyword>
<dbReference type="EMBL" id="BSTX01000001">
    <property type="protein sequence ID" value="GLZ77420.1"/>
    <property type="molecule type" value="Genomic_DNA"/>
</dbReference>
<protein>
    <recommendedName>
        <fullName evidence="3">Helix-turn-helix domain-containing protein</fullName>
    </recommendedName>
</protein>
<proteinExistence type="predicted"/>
<evidence type="ECO:0000313" key="1">
    <source>
        <dbReference type="EMBL" id="GLZ77420.1"/>
    </source>
</evidence>
<dbReference type="Pfam" id="PF13560">
    <property type="entry name" value="HTH_31"/>
    <property type="match status" value="1"/>
</dbReference>
<dbReference type="RefSeq" id="WP_285662526.1">
    <property type="nucleotide sequence ID" value="NZ_BSTX01000001.1"/>
</dbReference>